<protein>
    <submittedName>
        <fullName evidence="1">Tetratricopeptide repeat protein</fullName>
    </submittedName>
</protein>
<dbReference type="OrthoDB" id="3210382at2"/>
<dbReference type="Gene3D" id="1.25.40.10">
    <property type="entry name" value="Tetratricopeptide repeat domain"/>
    <property type="match status" value="2"/>
</dbReference>
<dbReference type="PANTHER" id="PTHR46082:SF6">
    <property type="entry name" value="AAA+ ATPASE DOMAIN-CONTAINING PROTEIN-RELATED"/>
    <property type="match status" value="1"/>
</dbReference>
<dbReference type="Pfam" id="PF13424">
    <property type="entry name" value="TPR_12"/>
    <property type="match status" value="1"/>
</dbReference>
<comment type="caution">
    <text evidence="1">The sequence shown here is derived from an EMBL/GenBank/DDBJ whole genome shotgun (WGS) entry which is preliminary data.</text>
</comment>
<name>A0A316FEB7_9ACTN</name>
<gene>
    <name evidence="1" type="ORF">BC793_108366</name>
</gene>
<accession>A0A316FEB7</accession>
<proteinExistence type="predicted"/>
<dbReference type="SUPFAM" id="SSF48452">
    <property type="entry name" value="TPR-like"/>
    <property type="match status" value="2"/>
</dbReference>
<sequence>MGRIDRLRAAVATAEESFGPDDHRTLAARLALGRGFYEVPNEAEAYAELAALADDCTRVLGPEHADTLIAQYEAGMACLGLHTFQRHPDPQRLPEAIGRLEKVAADRERLHGPTHPDTLRTWRNLAHAYSTAERYTESRPLNERILAGWKQLVTDRKRELGPDAPGTQTARMGLAGCLGFQEGRVLEQQVAESRGRLVAERIATLGPVHPDTVDERVRHAYTVFDPAEKARVLEGIAADLLDAFGPADPRTLNAQVDLAFCYYLSTRDLTAASDLAGRIINEIRRVLGPEHDYFRRARAVLIGVHQANGRTEDADAVTARYPIPDDEDEDGGMRAH</sequence>
<dbReference type="EMBL" id="QGGR01000008">
    <property type="protein sequence ID" value="PWK47251.1"/>
    <property type="molecule type" value="Genomic_DNA"/>
</dbReference>
<dbReference type="InterPro" id="IPR011990">
    <property type="entry name" value="TPR-like_helical_dom_sf"/>
</dbReference>
<evidence type="ECO:0000313" key="1">
    <source>
        <dbReference type="EMBL" id="PWK47251.1"/>
    </source>
</evidence>
<dbReference type="RefSeq" id="WP_109594614.1">
    <property type="nucleotide sequence ID" value="NZ_BONA01000050.1"/>
</dbReference>
<keyword evidence="2" id="KW-1185">Reference proteome</keyword>
<dbReference type="Proteomes" id="UP000245697">
    <property type="component" value="Unassembled WGS sequence"/>
</dbReference>
<dbReference type="PANTHER" id="PTHR46082">
    <property type="entry name" value="ATP/GTP-BINDING PROTEIN-RELATED"/>
    <property type="match status" value="1"/>
</dbReference>
<evidence type="ECO:0000313" key="2">
    <source>
        <dbReference type="Proteomes" id="UP000245697"/>
    </source>
</evidence>
<organism evidence="1 2">
    <name type="scientific">Actinoplanes xinjiangensis</name>
    <dbReference type="NCBI Taxonomy" id="512350"/>
    <lineage>
        <taxon>Bacteria</taxon>
        <taxon>Bacillati</taxon>
        <taxon>Actinomycetota</taxon>
        <taxon>Actinomycetes</taxon>
        <taxon>Micromonosporales</taxon>
        <taxon>Micromonosporaceae</taxon>
        <taxon>Actinoplanes</taxon>
    </lineage>
</organism>
<dbReference type="InterPro" id="IPR053137">
    <property type="entry name" value="NLR-like"/>
</dbReference>
<dbReference type="AlphaFoldDB" id="A0A316FEB7"/>
<reference evidence="1 2" key="1">
    <citation type="submission" date="2018-05" db="EMBL/GenBank/DDBJ databases">
        <title>Genomic Encyclopedia of Archaeal and Bacterial Type Strains, Phase II (KMG-II): from individual species to whole genera.</title>
        <authorList>
            <person name="Goeker M."/>
        </authorList>
    </citation>
    <scope>NUCLEOTIDE SEQUENCE [LARGE SCALE GENOMIC DNA]</scope>
    <source>
        <strain evidence="1 2">DSM 45184</strain>
    </source>
</reference>